<sequence>MFARTRVRTSDTSCTSSKLTTSERSPQVQRRAQDVSHCRTVNFVGDKLTARNLERRSFYGKHRSALSPNAKQERQKLKLSGRNKAIALNSSGCTHRSASASQEVSYGPLTHLCIRATLVPFPRVEMSSSTPEPVDPTRIMGKLECLKEIRCRTVQMEKMKSRLKQSIERTESEERCLEEYRSELEQLIQEKMAHVEELRLIHQDINSMEQV</sequence>
<evidence type="ECO:0000256" key="2">
    <source>
        <dbReference type="SAM" id="MobiDB-lite"/>
    </source>
</evidence>
<dbReference type="InParanoid" id="A0A1V9XDY4"/>
<name>A0A1V9XDY4_9ACAR</name>
<reference evidence="3 4" key="1">
    <citation type="journal article" date="2017" name="Gigascience">
        <title>Draft genome of the honey bee ectoparasitic mite, Tropilaelaps mercedesae, is shaped by the parasitic life history.</title>
        <authorList>
            <person name="Dong X."/>
            <person name="Armstrong S.D."/>
            <person name="Xia D."/>
            <person name="Makepeace B.L."/>
            <person name="Darby A.C."/>
            <person name="Kadowaki T."/>
        </authorList>
    </citation>
    <scope>NUCLEOTIDE SEQUENCE [LARGE SCALE GENOMIC DNA]</scope>
    <source>
        <strain evidence="3">Wuxi-XJTLU</strain>
    </source>
</reference>
<keyword evidence="1" id="KW-0175">Coiled coil</keyword>
<dbReference type="Pfam" id="PF10146">
    <property type="entry name" value="zf-C4H2"/>
    <property type="match status" value="1"/>
</dbReference>
<dbReference type="OrthoDB" id="20865at2759"/>
<evidence type="ECO:0000313" key="4">
    <source>
        <dbReference type="Proteomes" id="UP000192247"/>
    </source>
</evidence>
<feature type="coiled-coil region" evidence="1">
    <location>
        <begin position="153"/>
        <end position="197"/>
    </location>
</feature>
<dbReference type="GO" id="GO:0005634">
    <property type="term" value="C:nucleus"/>
    <property type="evidence" value="ECO:0007669"/>
    <property type="project" value="TreeGrafter"/>
</dbReference>
<gene>
    <name evidence="3" type="ORF">BIW11_10792</name>
</gene>
<keyword evidence="4" id="KW-1185">Reference proteome</keyword>
<dbReference type="InterPro" id="IPR018482">
    <property type="entry name" value="Znf-C4H2"/>
</dbReference>
<dbReference type="EMBL" id="MNPL01013603">
    <property type="protein sequence ID" value="OQR71770.1"/>
    <property type="molecule type" value="Genomic_DNA"/>
</dbReference>
<comment type="caution">
    <text evidence="3">The sequence shown here is derived from an EMBL/GenBank/DDBJ whole genome shotgun (WGS) entry which is preliminary data.</text>
</comment>
<protein>
    <submittedName>
        <fullName evidence="3">Zinc finger C4H2 domain-containing protein-like</fullName>
    </submittedName>
</protein>
<accession>A0A1V9XDY4</accession>
<dbReference type="GO" id="GO:0045666">
    <property type="term" value="P:positive regulation of neuron differentiation"/>
    <property type="evidence" value="ECO:0007669"/>
    <property type="project" value="TreeGrafter"/>
</dbReference>
<dbReference type="PANTHER" id="PTHR31058:SF2">
    <property type="entry name" value="ZINC FINGER C4H2 DOMAIN-CONTAINING PROTEIN"/>
    <property type="match status" value="1"/>
</dbReference>
<dbReference type="AlphaFoldDB" id="A0A1V9XDY4"/>
<feature type="non-terminal residue" evidence="3">
    <location>
        <position position="211"/>
    </location>
</feature>
<evidence type="ECO:0000313" key="3">
    <source>
        <dbReference type="EMBL" id="OQR71770.1"/>
    </source>
</evidence>
<organism evidence="3 4">
    <name type="scientific">Tropilaelaps mercedesae</name>
    <dbReference type="NCBI Taxonomy" id="418985"/>
    <lineage>
        <taxon>Eukaryota</taxon>
        <taxon>Metazoa</taxon>
        <taxon>Ecdysozoa</taxon>
        <taxon>Arthropoda</taxon>
        <taxon>Chelicerata</taxon>
        <taxon>Arachnida</taxon>
        <taxon>Acari</taxon>
        <taxon>Parasitiformes</taxon>
        <taxon>Mesostigmata</taxon>
        <taxon>Gamasina</taxon>
        <taxon>Dermanyssoidea</taxon>
        <taxon>Laelapidae</taxon>
        <taxon>Tropilaelaps</taxon>
    </lineage>
</organism>
<feature type="compositionally biased region" description="Polar residues" evidence="2">
    <location>
        <begin position="10"/>
        <end position="30"/>
    </location>
</feature>
<proteinExistence type="predicted"/>
<evidence type="ECO:0000256" key="1">
    <source>
        <dbReference type="SAM" id="Coils"/>
    </source>
</evidence>
<dbReference type="Proteomes" id="UP000192247">
    <property type="component" value="Unassembled WGS sequence"/>
</dbReference>
<dbReference type="PANTHER" id="PTHR31058">
    <property type="entry name" value="ZINC FINGER C4H2 DOMAIN-CONTAINING PROTEIN"/>
    <property type="match status" value="1"/>
</dbReference>
<feature type="region of interest" description="Disordered" evidence="2">
    <location>
        <begin position="1"/>
        <end position="31"/>
    </location>
</feature>